<proteinExistence type="predicted"/>
<gene>
    <name evidence="1" type="ORF">RFULGI_LOCUS17554</name>
</gene>
<feature type="non-terminal residue" evidence="1">
    <location>
        <position position="1"/>
    </location>
</feature>
<dbReference type="Proteomes" id="UP000789396">
    <property type="component" value="Unassembled WGS sequence"/>
</dbReference>
<dbReference type="AlphaFoldDB" id="A0A9N9JY64"/>
<reference evidence="1" key="1">
    <citation type="submission" date="2021-06" db="EMBL/GenBank/DDBJ databases">
        <authorList>
            <person name="Kallberg Y."/>
            <person name="Tangrot J."/>
            <person name="Rosling A."/>
        </authorList>
    </citation>
    <scope>NUCLEOTIDE SEQUENCE</scope>
    <source>
        <strain evidence="1">IN212</strain>
    </source>
</reference>
<dbReference type="OrthoDB" id="2309907at2759"/>
<protein>
    <submittedName>
        <fullName evidence="1">5858_t:CDS:1</fullName>
    </submittedName>
</protein>
<name>A0A9N9JY64_9GLOM</name>
<dbReference type="EMBL" id="CAJVPZ010069626">
    <property type="protein sequence ID" value="CAG8799146.1"/>
    <property type="molecule type" value="Genomic_DNA"/>
</dbReference>
<sequence>KTIMQKIKAAQSERDHLSMLFTEYINDVMVNQNTYSTQSCKDFLWSLVAKLISEFKAQDKYKLFKSAPRINEEGFKKILACYKSEKSRLETIFRQDMHKTEHYVASERGA</sequence>
<evidence type="ECO:0000313" key="1">
    <source>
        <dbReference type="EMBL" id="CAG8799146.1"/>
    </source>
</evidence>
<evidence type="ECO:0000313" key="2">
    <source>
        <dbReference type="Proteomes" id="UP000789396"/>
    </source>
</evidence>
<comment type="caution">
    <text evidence="1">The sequence shown here is derived from an EMBL/GenBank/DDBJ whole genome shotgun (WGS) entry which is preliminary data.</text>
</comment>
<keyword evidence="2" id="KW-1185">Reference proteome</keyword>
<organism evidence="1 2">
    <name type="scientific">Racocetra fulgida</name>
    <dbReference type="NCBI Taxonomy" id="60492"/>
    <lineage>
        <taxon>Eukaryota</taxon>
        <taxon>Fungi</taxon>
        <taxon>Fungi incertae sedis</taxon>
        <taxon>Mucoromycota</taxon>
        <taxon>Glomeromycotina</taxon>
        <taxon>Glomeromycetes</taxon>
        <taxon>Diversisporales</taxon>
        <taxon>Gigasporaceae</taxon>
        <taxon>Racocetra</taxon>
    </lineage>
</organism>
<accession>A0A9N9JY64</accession>